<feature type="transmembrane region" description="Helical" evidence="1">
    <location>
        <begin position="53"/>
        <end position="76"/>
    </location>
</feature>
<sequence length="95" mass="10734">ELFAPLRNWAQKVGHMTGHLFQCFFCISHWVVFLGIAIFRPTITSSGLVLVDWIVAAFFSLTLSTLVSGLMFKVLLTGMAKKVRDKELKEMFAPK</sequence>
<feature type="transmembrane region" description="Helical" evidence="1">
    <location>
        <begin position="20"/>
        <end position="41"/>
    </location>
</feature>
<name>A0ABS0UCP3_9PSED</name>
<keyword evidence="1" id="KW-1133">Transmembrane helix</keyword>
<evidence type="ECO:0000313" key="2">
    <source>
        <dbReference type="EMBL" id="MBI6563353.1"/>
    </source>
</evidence>
<keyword evidence="1" id="KW-0812">Transmembrane</keyword>
<proteinExistence type="predicted"/>
<dbReference type="RefSeq" id="WP_198731139.1">
    <property type="nucleotide sequence ID" value="NZ_JAEILG010000008.1"/>
</dbReference>
<gene>
    <name evidence="2" type="ORF">YA0852_04365</name>
</gene>
<feature type="non-terminal residue" evidence="2">
    <location>
        <position position="1"/>
    </location>
</feature>
<keyword evidence="3" id="KW-1185">Reference proteome</keyword>
<keyword evidence="1" id="KW-0472">Membrane</keyword>
<protein>
    <submittedName>
        <fullName evidence="2">DUF1360 domain-containing protein</fullName>
    </submittedName>
</protein>
<reference evidence="2 3" key="1">
    <citation type="submission" date="2020-12" db="EMBL/GenBank/DDBJ databases">
        <title>Comparative genomic insights into the epidemiology and virulence of plant pathogenic Pseudomonads from Turkey.</title>
        <authorList>
            <person name="Dillon M."/>
            <person name="Ruiz-Bedoya T."/>
            <person name="Bendalovic-Torma C."/>
            <person name="Guttman K.M."/>
            <person name="Kwak H."/>
            <person name="Middleton M.A."/>
            <person name="Wang P.W."/>
            <person name="Horuz S."/>
            <person name="Aysan Y."/>
            <person name="Guttman D.S."/>
        </authorList>
    </citation>
    <scope>NUCLEOTIDE SEQUENCE [LARGE SCALE GENOMIC DNA]</scope>
    <source>
        <strain evidence="2 3">S5_IA_2b</strain>
    </source>
</reference>
<evidence type="ECO:0000256" key="1">
    <source>
        <dbReference type="SAM" id="Phobius"/>
    </source>
</evidence>
<accession>A0ABS0UCP3</accession>
<dbReference type="Proteomes" id="UP000648914">
    <property type="component" value="Unassembled WGS sequence"/>
</dbReference>
<comment type="caution">
    <text evidence="2">The sequence shown here is derived from an EMBL/GenBank/DDBJ whole genome shotgun (WGS) entry which is preliminary data.</text>
</comment>
<dbReference type="EMBL" id="JAEILG010000008">
    <property type="protein sequence ID" value="MBI6563353.1"/>
    <property type="molecule type" value="Genomic_DNA"/>
</dbReference>
<evidence type="ECO:0000313" key="3">
    <source>
        <dbReference type="Proteomes" id="UP000648914"/>
    </source>
</evidence>
<organism evidence="2 3">
    <name type="scientific">Pseudomonas synxantha</name>
    <dbReference type="NCBI Taxonomy" id="47883"/>
    <lineage>
        <taxon>Bacteria</taxon>
        <taxon>Pseudomonadati</taxon>
        <taxon>Pseudomonadota</taxon>
        <taxon>Gammaproteobacteria</taxon>
        <taxon>Pseudomonadales</taxon>
        <taxon>Pseudomonadaceae</taxon>
        <taxon>Pseudomonas</taxon>
    </lineage>
</organism>